<feature type="region of interest" description="Disordered" evidence="2">
    <location>
        <begin position="1"/>
        <end position="24"/>
    </location>
</feature>
<sequence length="144" mass="16078">MTKEVPDIKLNFEPSDDFEEEKGITTPEDCEREVDKLPVPTGYRILILPYTIAKKTKGGIVLAKETVERERLATNVGYVVALGPDAYTDPDKYPCGAWCKKGDWIIFGRYAGARIKIDGGEMRLLNDDEVLAVVNDPENVVHHA</sequence>
<name>A0A221S2H0_9VIRU</name>
<dbReference type="SMART" id="SM00883">
    <property type="entry name" value="Cpn10"/>
    <property type="match status" value="1"/>
</dbReference>
<dbReference type="GO" id="GO:0044183">
    <property type="term" value="F:protein folding chaperone"/>
    <property type="evidence" value="ECO:0007669"/>
    <property type="project" value="InterPro"/>
</dbReference>
<evidence type="ECO:0000256" key="2">
    <source>
        <dbReference type="SAM" id="MobiDB-lite"/>
    </source>
</evidence>
<proteinExistence type="predicted"/>
<dbReference type="InterPro" id="IPR020818">
    <property type="entry name" value="Chaperonin_GroES"/>
</dbReference>
<dbReference type="SUPFAM" id="SSF50129">
    <property type="entry name" value="GroES-like"/>
    <property type="match status" value="1"/>
</dbReference>
<dbReference type="Gene3D" id="2.30.33.40">
    <property type="entry name" value="GroES chaperonin"/>
    <property type="match status" value="1"/>
</dbReference>
<dbReference type="CDD" id="cd00320">
    <property type="entry name" value="cpn10"/>
    <property type="match status" value="1"/>
</dbReference>
<dbReference type="Pfam" id="PF00166">
    <property type="entry name" value="Cpn10"/>
    <property type="match status" value="1"/>
</dbReference>
<dbReference type="EMBL" id="KU970500">
    <property type="protein sequence ID" value="ASN63094.1"/>
    <property type="molecule type" value="Genomic_DNA"/>
</dbReference>
<evidence type="ECO:0000256" key="1">
    <source>
        <dbReference type="ARBA" id="ARBA00023186"/>
    </source>
</evidence>
<reference evidence="3" key="1">
    <citation type="submission" date="2016-03" db="EMBL/GenBank/DDBJ databases">
        <title>Novel chaperonins are prevalent in the virioplankton and link to viral biology and ecology.</title>
        <authorList>
            <person name="Marine R.L."/>
            <person name="Nasko D.J."/>
            <person name="Polson S.W."/>
            <person name="Wommack K.E."/>
        </authorList>
    </citation>
    <scope>NUCLEOTIDE SEQUENCE</scope>
</reference>
<protein>
    <submittedName>
        <fullName evidence="3">Co-chaperonin GroES</fullName>
    </submittedName>
</protein>
<accession>A0A221S2H0</accession>
<keyword evidence="1" id="KW-0143">Chaperone</keyword>
<dbReference type="InterPro" id="IPR011032">
    <property type="entry name" value="GroES-like_sf"/>
</dbReference>
<gene>
    <name evidence="3" type="primary">groES</name>
</gene>
<dbReference type="GO" id="GO:0005524">
    <property type="term" value="F:ATP binding"/>
    <property type="evidence" value="ECO:0007669"/>
    <property type="project" value="InterPro"/>
</dbReference>
<evidence type="ECO:0000313" key="3">
    <source>
        <dbReference type="EMBL" id="ASN63094.1"/>
    </source>
</evidence>
<dbReference type="InterPro" id="IPR037124">
    <property type="entry name" value="Chaperonin_GroES_sf"/>
</dbReference>
<organism evidence="3">
    <name type="scientific">uncultured virus</name>
    <dbReference type="NCBI Taxonomy" id="340016"/>
    <lineage>
        <taxon>Viruses</taxon>
        <taxon>environmental samples</taxon>
    </lineage>
</organism>